<feature type="transmembrane region" description="Helical" evidence="1">
    <location>
        <begin position="12"/>
        <end position="35"/>
    </location>
</feature>
<proteinExistence type="predicted"/>
<dbReference type="EMBL" id="JADBJN010000004">
    <property type="protein sequence ID" value="KAG5669449.1"/>
    <property type="molecule type" value="Genomic_DNA"/>
</dbReference>
<keyword evidence="1" id="KW-1133">Transmembrane helix</keyword>
<comment type="caution">
    <text evidence="2">The sequence shown here is derived from an EMBL/GenBank/DDBJ whole genome shotgun (WGS) entry which is preliminary data.</text>
</comment>
<keyword evidence="1" id="KW-0472">Membrane</keyword>
<keyword evidence="1" id="KW-0812">Transmembrane</keyword>
<sequence length="155" mass="17734">MCLKKFCCCCQLETGGYMIAIIGIFANLFDIFSSIQTVDEFGFFSVIFLIFCIILLIGVKIRSCFCILLFFIGQIFSFGLDIIKILGIKQKLSYYDYNDYFYSKLRSPSGDTLITLVIVIIINIYILLVLYTLFVKFKNNSTTEQVLPLQATPNQ</sequence>
<dbReference type="AlphaFoldDB" id="A0A9J6BHS9"/>
<accession>A0A9J6BHS9</accession>
<reference evidence="2" key="1">
    <citation type="submission" date="2021-03" db="EMBL/GenBank/DDBJ databases">
        <title>Chromosome level genome of the anhydrobiotic midge Polypedilum vanderplanki.</title>
        <authorList>
            <person name="Yoshida Y."/>
            <person name="Kikawada T."/>
            <person name="Gusev O."/>
        </authorList>
    </citation>
    <scope>NUCLEOTIDE SEQUENCE</scope>
    <source>
        <strain evidence="2">NIAS01</strain>
        <tissue evidence="2">Whole body or cell culture</tissue>
    </source>
</reference>
<feature type="transmembrane region" description="Helical" evidence="1">
    <location>
        <begin position="41"/>
        <end position="59"/>
    </location>
</feature>
<protein>
    <submittedName>
        <fullName evidence="2">Uncharacterized protein</fullName>
    </submittedName>
</protein>
<evidence type="ECO:0000313" key="3">
    <source>
        <dbReference type="Proteomes" id="UP001107558"/>
    </source>
</evidence>
<evidence type="ECO:0000313" key="2">
    <source>
        <dbReference type="EMBL" id="KAG5669449.1"/>
    </source>
</evidence>
<dbReference type="Proteomes" id="UP001107558">
    <property type="component" value="Chromosome 4"/>
</dbReference>
<evidence type="ECO:0000256" key="1">
    <source>
        <dbReference type="SAM" id="Phobius"/>
    </source>
</evidence>
<gene>
    <name evidence="2" type="ORF">PVAND_017336</name>
</gene>
<organism evidence="2 3">
    <name type="scientific">Polypedilum vanderplanki</name>
    <name type="common">Sleeping chironomid midge</name>
    <dbReference type="NCBI Taxonomy" id="319348"/>
    <lineage>
        <taxon>Eukaryota</taxon>
        <taxon>Metazoa</taxon>
        <taxon>Ecdysozoa</taxon>
        <taxon>Arthropoda</taxon>
        <taxon>Hexapoda</taxon>
        <taxon>Insecta</taxon>
        <taxon>Pterygota</taxon>
        <taxon>Neoptera</taxon>
        <taxon>Endopterygota</taxon>
        <taxon>Diptera</taxon>
        <taxon>Nematocera</taxon>
        <taxon>Chironomoidea</taxon>
        <taxon>Chironomidae</taxon>
        <taxon>Chironominae</taxon>
        <taxon>Polypedilum</taxon>
        <taxon>Polypedilum</taxon>
    </lineage>
</organism>
<keyword evidence="3" id="KW-1185">Reference proteome</keyword>
<name>A0A9J6BHS9_POLVA</name>
<feature type="transmembrane region" description="Helical" evidence="1">
    <location>
        <begin position="66"/>
        <end position="88"/>
    </location>
</feature>
<feature type="transmembrane region" description="Helical" evidence="1">
    <location>
        <begin position="113"/>
        <end position="134"/>
    </location>
</feature>